<dbReference type="InterPro" id="IPR013563">
    <property type="entry name" value="Oligopep_ABC_C"/>
</dbReference>
<dbReference type="PANTHER" id="PTHR43776">
    <property type="entry name" value="TRANSPORT ATP-BINDING PROTEIN"/>
    <property type="match status" value="1"/>
</dbReference>
<evidence type="ECO:0000313" key="7">
    <source>
        <dbReference type="EMBL" id="MTT76178.1"/>
    </source>
</evidence>
<evidence type="ECO:0000313" key="8">
    <source>
        <dbReference type="EMBL" id="MTU04242.1"/>
    </source>
</evidence>
<keyword evidence="4 6" id="KW-0067">ATP-binding</keyword>
<dbReference type="STRING" id="1262914.BN533_01341"/>
<evidence type="ECO:0000256" key="4">
    <source>
        <dbReference type="ARBA" id="ARBA00022840"/>
    </source>
</evidence>
<feature type="domain" description="ABC transporter" evidence="5">
    <location>
        <begin position="28"/>
        <end position="272"/>
    </location>
</feature>
<dbReference type="PROSITE" id="PS00211">
    <property type="entry name" value="ABC_TRANSPORTER_1"/>
    <property type="match status" value="1"/>
</dbReference>
<accession>R6II91</accession>
<sequence length="338" mass="37734">MPENVKLHPHENCNCDRDGVALPPEIVLEVKNLTKKFQVDGGKVLTACDKVNLNAYKGQTLGIIGESGCGKSTLVRTILQIHPATEGEVIFEGQNILKLEGEALRQNRRKIQMVFQDPTAAFNPKMRVKDILCEPLLNFGLLKNSEVDAKAAELLQMVELPVEFKDRFPHSMSGGQRQRLGIARALSLEPQIIVCDEATSALDVSVQEKICELLVRLQREKDITYLFICHDIGLVDLMSHQVAVMYLGNVVELLEKGRLSVNGVHPYTKALIKSIFKVDFKPGEKIQPLEGDIPSPLALPLGCPFQSRCEYCQEICRSEKPQLQEIKKGHFAACHFVK</sequence>
<dbReference type="CDD" id="cd03257">
    <property type="entry name" value="ABC_NikE_OppD_transporters"/>
    <property type="match status" value="1"/>
</dbReference>
<comment type="similarity">
    <text evidence="1">Belongs to the ABC transporter superfamily.</text>
</comment>
<dbReference type="Pfam" id="PF08352">
    <property type="entry name" value="oligo_HPY"/>
    <property type="match status" value="1"/>
</dbReference>
<reference evidence="9 10" key="2">
    <citation type="journal article" date="2019" name="Nat. Med.">
        <title>A library of human gut bacterial isolates paired with longitudinal multiomics data enables mechanistic microbiome research.</title>
        <authorList>
            <person name="Poyet M."/>
            <person name="Groussin M."/>
            <person name="Gibbons S.M."/>
            <person name="Avila-Pacheco J."/>
            <person name="Jiang X."/>
            <person name="Kearney S.M."/>
            <person name="Perrotta A.R."/>
            <person name="Berdy B."/>
            <person name="Zhao S."/>
            <person name="Lieberman T.D."/>
            <person name="Swanson P.K."/>
            <person name="Smith M."/>
            <person name="Roesemann S."/>
            <person name="Alexander J.E."/>
            <person name="Rich S.A."/>
            <person name="Livny J."/>
            <person name="Vlamakis H."/>
            <person name="Clish C."/>
            <person name="Bullock K."/>
            <person name="Deik A."/>
            <person name="Scott J."/>
            <person name="Pierce K.A."/>
            <person name="Xavier R.J."/>
            <person name="Alm E.J."/>
        </authorList>
    </citation>
    <scope>NUCLEOTIDE SEQUENCE [LARGE SCALE GENOMIC DNA]</scope>
    <source>
        <strain evidence="7 10">BIOML-A13</strain>
        <strain evidence="8 9">BIOML-A3</strain>
    </source>
</reference>
<evidence type="ECO:0000256" key="3">
    <source>
        <dbReference type="ARBA" id="ARBA00022741"/>
    </source>
</evidence>
<dbReference type="InterPro" id="IPR003439">
    <property type="entry name" value="ABC_transporter-like_ATP-bd"/>
</dbReference>
<dbReference type="GO" id="GO:0016887">
    <property type="term" value="F:ATP hydrolysis activity"/>
    <property type="evidence" value="ECO:0007669"/>
    <property type="project" value="InterPro"/>
</dbReference>
<reference evidence="6" key="1">
    <citation type="submission" date="2012-11" db="EMBL/GenBank/DDBJ databases">
        <title>Dependencies among metagenomic species, viruses, plasmids and units of genetic variation.</title>
        <authorList>
            <person name="Nielsen H.B."/>
            <person name="Almeida M."/>
            <person name="Juncker A.S."/>
            <person name="Rasmussen S."/>
            <person name="Li J."/>
            <person name="Sunagawa S."/>
            <person name="Plichta D."/>
            <person name="Gautier L."/>
            <person name="Le Chatelier E."/>
            <person name="Peletier E."/>
            <person name="Bonde I."/>
            <person name="Nielsen T."/>
            <person name="Manichanh C."/>
            <person name="Arumugam M."/>
            <person name="Batto J."/>
            <person name="Santos M.B.Q.D."/>
            <person name="Blom N."/>
            <person name="Borruel N."/>
            <person name="Burgdorf K.S."/>
            <person name="Boumezbeur F."/>
            <person name="Casellas F."/>
            <person name="Dore J."/>
            <person name="Guarner F."/>
            <person name="Hansen T."/>
            <person name="Hildebrand F."/>
            <person name="Kaas R.S."/>
            <person name="Kennedy S."/>
            <person name="Kristiansen K."/>
            <person name="Kultima J.R."/>
            <person name="Leonard P."/>
            <person name="Levenez F."/>
            <person name="Lund O."/>
            <person name="Moumen B."/>
            <person name="Le Paslier D."/>
            <person name="Pons N."/>
            <person name="Pedersen O."/>
            <person name="Prifti E."/>
            <person name="Qin J."/>
            <person name="Raes J."/>
            <person name="Tap J."/>
            <person name="Tims S."/>
            <person name="Ussery D.W."/>
            <person name="Yamada T."/>
            <person name="MetaHit consortium"/>
            <person name="Renault P."/>
            <person name="Sicheritz-Ponten T."/>
            <person name="Bork P."/>
            <person name="Wang J."/>
            <person name="Brunak S."/>
            <person name="Ehrlich S.D."/>
        </authorList>
    </citation>
    <scope>NUCLEOTIDE SEQUENCE [LARGE SCALE GENOMIC DNA]</scope>
</reference>
<dbReference type="InterPro" id="IPR003593">
    <property type="entry name" value="AAA+_ATPase"/>
</dbReference>
<evidence type="ECO:0000256" key="2">
    <source>
        <dbReference type="ARBA" id="ARBA00022448"/>
    </source>
</evidence>
<organism evidence="6">
    <name type="scientific">Phascolarctobacterium faecium</name>
    <dbReference type="NCBI Taxonomy" id="33025"/>
    <lineage>
        <taxon>Bacteria</taxon>
        <taxon>Bacillati</taxon>
        <taxon>Bacillota</taxon>
        <taxon>Negativicutes</taxon>
        <taxon>Acidaminococcales</taxon>
        <taxon>Acidaminococcaceae</taxon>
        <taxon>Phascolarctobacterium</taxon>
    </lineage>
</organism>
<accession>A0A6I3RVD2</accession>
<keyword evidence="2" id="KW-0813">Transport</keyword>
<dbReference type="SUPFAM" id="SSF52540">
    <property type="entry name" value="P-loop containing nucleoside triphosphate hydrolases"/>
    <property type="match status" value="1"/>
</dbReference>
<dbReference type="HOGENOM" id="CLU_000604_1_23_9"/>
<name>R6II91_9FIRM</name>
<dbReference type="Pfam" id="PF00005">
    <property type="entry name" value="ABC_tran"/>
    <property type="match status" value="1"/>
</dbReference>
<keyword evidence="3" id="KW-0547">Nucleotide-binding</keyword>
<dbReference type="EMBL" id="CBDS010000079">
    <property type="protein sequence ID" value="CDB46284.1"/>
    <property type="molecule type" value="Genomic_DNA"/>
</dbReference>
<dbReference type="EMBL" id="WNBW01000005">
    <property type="protein sequence ID" value="MTU04242.1"/>
    <property type="molecule type" value="Genomic_DNA"/>
</dbReference>
<evidence type="ECO:0000259" key="5">
    <source>
        <dbReference type="PROSITE" id="PS50893"/>
    </source>
</evidence>
<comment type="caution">
    <text evidence="6">The sequence shown here is derived from an EMBL/GenBank/DDBJ whole genome shotgun (WGS) entry which is preliminary data.</text>
</comment>
<keyword evidence="9" id="KW-1185">Reference proteome</keyword>
<dbReference type="InterPro" id="IPR017871">
    <property type="entry name" value="ABC_transporter-like_CS"/>
</dbReference>
<evidence type="ECO:0000256" key="1">
    <source>
        <dbReference type="ARBA" id="ARBA00005417"/>
    </source>
</evidence>
<dbReference type="AlphaFoldDB" id="R6II91"/>
<dbReference type="GO" id="GO:0055085">
    <property type="term" value="P:transmembrane transport"/>
    <property type="evidence" value="ECO:0007669"/>
    <property type="project" value="UniProtKB-ARBA"/>
</dbReference>
<dbReference type="FunFam" id="3.40.50.300:FF:000016">
    <property type="entry name" value="Oligopeptide ABC transporter ATP-binding component"/>
    <property type="match status" value="1"/>
</dbReference>
<dbReference type="GO" id="GO:0005524">
    <property type="term" value="F:ATP binding"/>
    <property type="evidence" value="ECO:0007669"/>
    <property type="project" value="UniProtKB-KW"/>
</dbReference>
<dbReference type="EMBL" id="WNBM01000005">
    <property type="protein sequence ID" value="MTT76178.1"/>
    <property type="molecule type" value="Genomic_DNA"/>
</dbReference>
<dbReference type="InterPro" id="IPR027417">
    <property type="entry name" value="P-loop_NTPase"/>
</dbReference>
<gene>
    <name evidence="6" type="ORF">BN533_01341</name>
    <name evidence="7" type="ORF">GMD11_07865</name>
    <name evidence="8" type="ORF">GMD18_07520</name>
</gene>
<dbReference type="PANTHER" id="PTHR43776:SF8">
    <property type="entry name" value="ABC TRANSPORTER, ATP-BINDING PROTEIN"/>
    <property type="match status" value="1"/>
</dbReference>
<dbReference type="PROSITE" id="PS50893">
    <property type="entry name" value="ABC_TRANSPORTER_2"/>
    <property type="match status" value="1"/>
</dbReference>
<dbReference type="eggNOG" id="COG4608">
    <property type="taxonomic scope" value="Bacteria"/>
</dbReference>
<evidence type="ECO:0000313" key="9">
    <source>
        <dbReference type="Proteomes" id="UP000443070"/>
    </source>
</evidence>
<dbReference type="NCBIfam" id="TIGR01727">
    <property type="entry name" value="oligo_HPY"/>
    <property type="match status" value="1"/>
</dbReference>
<proteinExistence type="inferred from homology"/>
<dbReference type="GO" id="GO:0015833">
    <property type="term" value="P:peptide transport"/>
    <property type="evidence" value="ECO:0007669"/>
    <property type="project" value="InterPro"/>
</dbReference>
<evidence type="ECO:0000313" key="10">
    <source>
        <dbReference type="Proteomes" id="UP000484547"/>
    </source>
</evidence>
<dbReference type="Gene3D" id="3.40.50.300">
    <property type="entry name" value="P-loop containing nucleotide triphosphate hydrolases"/>
    <property type="match status" value="1"/>
</dbReference>
<protein>
    <submittedName>
        <fullName evidence="7">ATP-binding cassette domain-containing protein</fullName>
    </submittedName>
    <submittedName>
        <fullName evidence="6">Oligopeptide ABC transporter ATP-binding protein AppF</fullName>
    </submittedName>
</protein>
<evidence type="ECO:0000313" key="6">
    <source>
        <dbReference type="EMBL" id="CDB46284.1"/>
    </source>
</evidence>
<dbReference type="SMART" id="SM00382">
    <property type="entry name" value="AAA"/>
    <property type="match status" value="1"/>
</dbReference>
<dbReference type="OrthoDB" id="9806285at2"/>
<dbReference type="Proteomes" id="UP000443070">
    <property type="component" value="Unassembled WGS sequence"/>
</dbReference>
<dbReference type="Proteomes" id="UP000484547">
    <property type="component" value="Unassembled WGS sequence"/>
</dbReference>
<dbReference type="InterPro" id="IPR050319">
    <property type="entry name" value="ABC_transp_ATP-bind"/>
</dbReference>